<reference evidence="1 2" key="2">
    <citation type="journal article" date="2022" name="Mol. Ecol. Resour.">
        <title>The genomes of chicory, endive, great burdock and yacon provide insights into Asteraceae paleo-polyploidization history and plant inulin production.</title>
        <authorList>
            <person name="Fan W."/>
            <person name="Wang S."/>
            <person name="Wang H."/>
            <person name="Wang A."/>
            <person name="Jiang F."/>
            <person name="Liu H."/>
            <person name="Zhao H."/>
            <person name="Xu D."/>
            <person name="Zhang Y."/>
        </authorList>
    </citation>
    <scope>NUCLEOTIDE SEQUENCE [LARGE SCALE GENOMIC DNA]</scope>
    <source>
        <strain evidence="2">cv. Niubang</strain>
    </source>
</reference>
<proteinExistence type="predicted"/>
<dbReference type="EMBL" id="CM042048">
    <property type="protein sequence ID" value="KAI3757342.1"/>
    <property type="molecule type" value="Genomic_DNA"/>
</dbReference>
<organism evidence="1 2">
    <name type="scientific">Arctium lappa</name>
    <name type="common">Greater burdock</name>
    <name type="synonym">Lappa major</name>
    <dbReference type="NCBI Taxonomy" id="4217"/>
    <lineage>
        <taxon>Eukaryota</taxon>
        <taxon>Viridiplantae</taxon>
        <taxon>Streptophyta</taxon>
        <taxon>Embryophyta</taxon>
        <taxon>Tracheophyta</taxon>
        <taxon>Spermatophyta</taxon>
        <taxon>Magnoliopsida</taxon>
        <taxon>eudicotyledons</taxon>
        <taxon>Gunneridae</taxon>
        <taxon>Pentapetalae</taxon>
        <taxon>asterids</taxon>
        <taxon>campanulids</taxon>
        <taxon>Asterales</taxon>
        <taxon>Asteraceae</taxon>
        <taxon>Carduoideae</taxon>
        <taxon>Cardueae</taxon>
        <taxon>Arctiinae</taxon>
        <taxon>Arctium</taxon>
    </lineage>
</organism>
<reference evidence="2" key="1">
    <citation type="journal article" date="2022" name="Mol. Ecol. Resour.">
        <title>The genomes of chicory, endive, great burdock and yacon provide insights into Asteraceae palaeo-polyploidization history and plant inulin production.</title>
        <authorList>
            <person name="Fan W."/>
            <person name="Wang S."/>
            <person name="Wang H."/>
            <person name="Wang A."/>
            <person name="Jiang F."/>
            <person name="Liu H."/>
            <person name="Zhao H."/>
            <person name="Xu D."/>
            <person name="Zhang Y."/>
        </authorList>
    </citation>
    <scope>NUCLEOTIDE SEQUENCE [LARGE SCALE GENOMIC DNA]</scope>
    <source>
        <strain evidence="2">cv. Niubang</strain>
    </source>
</reference>
<evidence type="ECO:0000313" key="1">
    <source>
        <dbReference type="EMBL" id="KAI3757342.1"/>
    </source>
</evidence>
<dbReference type="Proteomes" id="UP001055879">
    <property type="component" value="Linkage Group LG02"/>
</dbReference>
<evidence type="ECO:0000313" key="2">
    <source>
        <dbReference type="Proteomes" id="UP001055879"/>
    </source>
</evidence>
<keyword evidence="2" id="KW-1185">Reference proteome</keyword>
<protein>
    <submittedName>
        <fullName evidence="1">Uncharacterized protein</fullName>
    </submittedName>
</protein>
<comment type="caution">
    <text evidence="1">The sequence shown here is derived from an EMBL/GenBank/DDBJ whole genome shotgun (WGS) entry which is preliminary data.</text>
</comment>
<gene>
    <name evidence="1" type="ORF">L6452_04878</name>
</gene>
<name>A0ACB9EEU6_ARCLA</name>
<accession>A0ACB9EEU6</accession>
<sequence>MNLLERKLEIEGDLKLGNKKWLISYVEFMYIIVVWLRMDMKEGGEECDCVNPIVNIPWFDLNLQFIF</sequence>